<gene>
    <name evidence="1" type="ORF">SISSUDRAFT_961178</name>
</gene>
<sequence length="215" mass="24866">PFWADFPQANIHLAMTPDILHQLYQGMVKHVIGWLQIIVSKVELDGRFKRVPSAHGLRHFPSGISVLQNASGAEHRAVAQQIMGCLIGAVSDSVLRATRGLLDFVYLAQYKSHSTETLQYLKDALTLFHENKEAFFESHGRDVFNYPKLHALQHYVEAIQEYGTTDNYNTEITERLHIDFVKEPYEASNRKQIYDQIIAYLDRKERMKLFQEFVD</sequence>
<keyword evidence="2" id="KW-1185">Reference proteome</keyword>
<dbReference type="AlphaFoldDB" id="A0A165WDT8"/>
<protein>
    <submittedName>
        <fullName evidence="1">Uncharacterized protein</fullName>
    </submittedName>
</protein>
<dbReference type="InterPro" id="IPR041078">
    <property type="entry name" value="Plavaka"/>
</dbReference>
<dbReference type="Proteomes" id="UP000076798">
    <property type="component" value="Unassembled WGS sequence"/>
</dbReference>
<accession>A0A165WDT8</accession>
<evidence type="ECO:0000313" key="2">
    <source>
        <dbReference type="Proteomes" id="UP000076798"/>
    </source>
</evidence>
<feature type="non-terminal residue" evidence="1">
    <location>
        <position position="1"/>
    </location>
</feature>
<dbReference type="EMBL" id="KV428965">
    <property type="protein sequence ID" value="KZT31029.1"/>
    <property type="molecule type" value="Genomic_DNA"/>
</dbReference>
<feature type="non-terminal residue" evidence="1">
    <location>
        <position position="215"/>
    </location>
</feature>
<dbReference type="Pfam" id="PF18759">
    <property type="entry name" value="Plavaka"/>
    <property type="match status" value="1"/>
</dbReference>
<proteinExistence type="predicted"/>
<dbReference type="OrthoDB" id="3232941at2759"/>
<organism evidence="1 2">
    <name type="scientific">Sistotremastrum suecicum HHB10207 ss-3</name>
    <dbReference type="NCBI Taxonomy" id="1314776"/>
    <lineage>
        <taxon>Eukaryota</taxon>
        <taxon>Fungi</taxon>
        <taxon>Dikarya</taxon>
        <taxon>Basidiomycota</taxon>
        <taxon>Agaricomycotina</taxon>
        <taxon>Agaricomycetes</taxon>
        <taxon>Sistotremastrales</taxon>
        <taxon>Sistotremastraceae</taxon>
        <taxon>Sistotremastrum</taxon>
    </lineage>
</organism>
<reference evidence="1 2" key="1">
    <citation type="journal article" date="2016" name="Mol. Biol. Evol.">
        <title>Comparative Genomics of Early-Diverging Mushroom-Forming Fungi Provides Insights into the Origins of Lignocellulose Decay Capabilities.</title>
        <authorList>
            <person name="Nagy L.G."/>
            <person name="Riley R."/>
            <person name="Tritt A."/>
            <person name="Adam C."/>
            <person name="Daum C."/>
            <person name="Floudas D."/>
            <person name="Sun H."/>
            <person name="Yadav J.S."/>
            <person name="Pangilinan J."/>
            <person name="Larsson K.H."/>
            <person name="Matsuura K."/>
            <person name="Barry K."/>
            <person name="Labutti K."/>
            <person name="Kuo R."/>
            <person name="Ohm R.A."/>
            <person name="Bhattacharya S.S."/>
            <person name="Shirouzu T."/>
            <person name="Yoshinaga Y."/>
            <person name="Martin F.M."/>
            <person name="Grigoriev I.V."/>
            <person name="Hibbett D.S."/>
        </authorList>
    </citation>
    <scope>NUCLEOTIDE SEQUENCE [LARGE SCALE GENOMIC DNA]</scope>
    <source>
        <strain evidence="1 2">HHB10207 ss-3</strain>
    </source>
</reference>
<name>A0A165WDT8_9AGAM</name>
<evidence type="ECO:0000313" key="1">
    <source>
        <dbReference type="EMBL" id="KZT31029.1"/>
    </source>
</evidence>
<dbReference type="STRING" id="1314776.A0A165WDT8"/>